<feature type="compositionally biased region" description="Basic and acidic residues" evidence="1">
    <location>
        <begin position="36"/>
        <end position="46"/>
    </location>
</feature>
<dbReference type="AlphaFoldDB" id="A0A212KDI9"/>
<feature type="region of interest" description="Disordered" evidence="1">
    <location>
        <begin position="26"/>
        <end position="46"/>
    </location>
</feature>
<feature type="region of interest" description="Disordered" evidence="1">
    <location>
        <begin position="77"/>
        <end position="113"/>
    </location>
</feature>
<gene>
    <name evidence="2" type="ORF">KL86DPRO_50269</name>
</gene>
<proteinExistence type="predicted"/>
<name>A0A212KDI9_9DELT</name>
<accession>A0A212KDI9</accession>
<sequence>MFHPPGVGILDKNAPAFKQRFVQFPQYPHGDFPGDGAERQGRDDGRDGAVRVFFGQHLAQVDRVPDEKRDLAVPLAERPGKGGRAFHGHNAPGGNPGAEQLPGHGAGAGAEVDDEPLGCRERRVFRRIPGQTDKLAGQRPAAGTDGADLKRRTGEFLDKPHLDSEEVHEPVGGKTALCISGHGIFHTFFRSGHGTLDSAPARFAALCLTVSQQYRKAYMKENNITFLTISQITQHAKDFKFPHAGNIKERTDKHNPMPRACLSIIVYRIYYFTMTARRP</sequence>
<dbReference type="EMBL" id="FLUQ01000005">
    <property type="protein sequence ID" value="SBW09763.1"/>
    <property type="molecule type" value="Genomic_DNA"/>
</dbReference>
<reference evidence="2" key="1">
    <citation type="submission" date="2016-04" db="EMBL/GenBank/DDBJ databases">
        <authorList>
            <person name="Evans L.H."/>
            <person name="Alamgir A."/>
            <person name="Owens N."/>
            <person name="Weber N.D."/>
            <person name="Virtaneva K."/>
            <person name="Barbian K."/>
            <person name="Babar A."/>
            <person name="Rosenke K."/>
        </authorList>
    </citation>
    <scope>NUCLEOTIDE SEQUENCE</scope>
    <source>
        <strain evidence="2">86</strain>
    </source>
</reference>
<organism evidence="2">
    <name type="scientific">uncultured delta proteobacterium</name>
    <dbReference type="NCBI Taxonomy" id="34034"/>
    <lineage>
        <taxon>Bacteria</taxon>
        <taxon>Deltaproteobacteria</taxon>
        <taxon>environmental samples</taxon>
    </lineage>
</organism>
<evidence type="ECO:0000313" key="2">
    <source>
        <dbReference type="EMBL" id="SBW09763.1"/>
    </source>
</evidence>
<protein>
    <submittedName>
        <fullName evidence="2">Uncharacterized protein</fullName>
    </submittedName>
</protein>
<evidence type="ECO:0000256" key="1">
    <source>
        <dbReference type="SAM" id="MobiDB-lite"/>
    </source>
</evidence>